<sequence>MKTMLKLAAKSFAIVTALFCLVSVIAFSSIKVGLLSFIGNDPARTDSFLYIMSLENQSLKSILPEGYERSFGRDALELFTNINLRNMKSFLVSEIPGLNAASPKIIVAGKGTDFTNLPIETPPPSDLDMWSEEEELAEESPIKEKHQTKDYVAFIYFTHNTESFLPMLPGVTNPNLAWHKEKNISLVGQRLGKKLEEKGVKTLVNKMDIQGMLKKRGMKYGQSYIVSREVAVEAMNQNNKIQFYFDIHRDSSRRAVTTTEINGKKYAKSLFVIGEGHPQYEKNSKFATELHHAIQKKYPGLSRGVFGKPKAGGNNGIYNQDLAANALLIEIGGVDNTLEELNRTADALADVISEYYWGESVEVNK</sequence>
<dbReference type="EMBL" id="QYTV02000013">
    <property type="protein sequence ID" value="RST71263.1"/>
    <property type="molecule type" value="Genomic_DNA"/>
</dbReference>
<dbReference type="AlphaFoldDB" id="A0A429XTT3"/>
<accession>A0A429XTT3</accession>
<keyword evidence="2" id="KW-1185">Reference proteome</keyword>
<evidence type="ECO:0000313" key="2">
    <source>
        <dbReference type="Proteomes" id="UP000287156"/>
    </source>
</evidence>
<dbReference type="InterPro" id="IPR010897">
    <property type="entry name" value="Spore_II_P"/>
</dbReference>
<dbReference type="SUPFAM" id="SSF53187">
    <property type="entry name" value="Zn-dependent exopeptidases"/>
    <property type="match status" value="1"/>
</dbReference>
<proteinExistence type="predicted"/>
<name>A0A429XTT3_9BACI</name>
<dbReference type="NCBIfam" id="TIGR02867">
    <property type="entry name" value="spore_II_P"/>
    <property type="match status" value="1"/>
</dbReference>
<evidence type="ECO:0000313" key="1">
    <source>
        <dbReference type="EMBL" id="RST71263.1"/>
    </source>
</evidence>
<dbReference type="Proteomes" id="UP000287156">
    <property type="component" value="Unassembled WGS sequence"/>
</dbReference>
<dbReference type="Pfam" id="PF07454">
    <property type="entry name" value="SpoIIP"/>
    <property type="match status" value="1"/>
</dbReference>
<dbReference type="Gene3D" id="3.40.630.40">
    <property type="entry name" value="Zn-dependent exopeptidases"/>
    <property type="match status" value="1"/>
</dbReference>
<dbReference type="OrthoDB" id="1633470at2"/>
<comment type="caution">
    <text evidence="1">The sequence shown here is derived from an EMBL/GenBank/DDBJ whole genome shotgun (WGS) entry which is preliminary data.</text>
</comment>
<reference evidence="1" key="1">
    <citation type="submission" date="2018-12" db="EMBL/GenBank/DDBJ databases">
        <authorList>
            <person name="Sun L."/>
            <person name="Chen Z."/>
        </authorList>
    </citation>
    <scope>NUCLEOTIDE SEQUENCE [LARGE SCALE GENOMIC DNA]</scope>
    <source>
        <strain evidence="1">3-2-2</strain>
    </source>
</reference>
<protein>
    <submittedName>
        <fullName evidence="1">Stage II sporulation protein P</fullName>
    </submittedName>
</protein>
<organism evidence="1 2">
    <name type="scientific">Siminovitchia acidinfaciens</name>
    <dbReference type="NCBI Taxonomy" id="2321395"/>
    <lineage>
        <taxon>Bacteria</taxon>
        <taxon>Bacillati</taxon>
        <taxon>Bacillota</taxon>
        <taxon>Bacilli</taxon>
        <taxon>Bacillales</taxon>
        <taxon>Bacillaceae</taxon>
        <taxon>Siminovitchia</taxon>
    </lineage>
</organism>
<gene>
    <name evidence="1" type="ORF">D4T97_019055</name>
</gene>